<protein>
    <submittedName>
        <fullName evidence="2">Uncharacterized protein</fullName>
    </submittedName>
</protein>
<name>A0A139IGS0_9PEZI</name>
<feature type="compositionally biased region" description="Polar residues" evidence="1">
    <location>
        <begin position="196"/>
        <end position="211"/>
    </location>
</feature>
<evidence type="ECO:0000256" key="1">
    <source>
        <dbReference type="SAM" id="MobiDB-lite"/>
    </source>
</evidence>
<evidence type="ECO:0000313" key="2">
    <source>
        <dbReference type="EMBL" id="KXT13914.1"/>
    </source>
</evidence>
<evidence type="ECO:0000313" key="3">
    <source>
        <dbReference type="Proteomes" id="UP000073492"/>
    </source>
</evidence>
<dbReference type="OrthoDB" id="3646869at2759"/>
<comment type="caution">
    <text evidence="2">The sequence shown here is derived from an EMBL/GenBank/DDBJ whole genome shotgun (WGS) entry which is preliminary data.</text>
</comment>
<feature type="region of interest" description="Disordered" evidence="1">
    <location>
        <begin position="309"/>
        <end position="397"/>
    </location>
</feature>
<reference evidence="2 3" key="1">
    <citation type="submission" date="2015-07" db="EMBL/GenBank/DDBJ databases">
        <title>Comparative genomics of the Sigatoka disease complex on banana suggests a link between parallel evolutionary changes in Pseudocercospora fijiensis and Pseudocercospora eumusae and increased virulence on the banana host.</title>
        <authorList>
            <person name="Chang T.-C."/>
            <person name="Salvucci A."/>
            <person name="Crous P.W."/>
            <person name="Stergiopoulos I."/>
        </authorList>
    </citation>
    <scope>NUCLEOTIDE SEQUENCE [LARGE SCALE GENOMIC DNA]</scope>
    <source>
        <strain evidence="2 3">CBS 116634</strain>
    </source>
</reference>
<feature type="compositionally biased region" description="Polar residues" evidence="1">
    <location>
        <begin position="164"/>
        <end position="176"/>
    </location>
</feature>
<gene>
    <name evidence="2" type="ORF">AC579_2370</name>
</gene>
<dbReference type="AlphaFoldDB" id="A0A139IGS0"/>
<keyword evidence="3" id="KW-1185">Reference proteome</keyword>
<dbReference type="EMBL" id="LFZO01000099">
    <property type="protein sequence ID" value="KXT13914.1"/>
    <property type="molecule type" value="Genomic_DNA"/>
</dbReference>
<feature type="compositionally biased region" description="Basic and acidic residues" evidence="1">
    <location>
        <begin position="373"/>
        <end position="382"/>
    </location>
</feature>
<organism evidence="2 3">
    <name type="scientific">Pseudocercospora musae</name>
    <dbReference type="NCBI Taxonomy" id="113226"/>
    <lineage>
        <taxon>Eukaryota</taxon>
        <taxon>Fungi</taxon>
        <taxon>Dikarya</taxon>
        <taxon>Ascomycota</taxon>
        <taxon>Pezizomycotina</taxon>
        <taxon>Dothideomycetes</taxon>
        <taxon>Dothideomycetidae</taxon>
        <taxon>Mycosphaerellales</taxon>
        <taxon>Mycosphaerellaceae</taxon>
        <taxon>Pseudocercospora</taxon>
    </lineage>
</organism>
<feature type="region of interest" description="Disordered" evidence="1">
    <location>
        <begin position="157"/>
        <end position="223"/>
    </location>
</feature>
<feature type="compositionally biased region" description="Basic residues" evidence="1">
    <location>
        <begin position="358"/>
        <end position="367"/>
    </location>
</feature>
<sequence length="397" mass="44090">MAESKSVGASIDGKFDDMDRRTASLRKELDEMRKDTMRRSDALDERMSSFALELKNLGDRADAHSKMLDESVAKAGEVSKSMRLLLRQLESLVEVENMVRGLGEQYGNIREEVSRQKELQATMLEQHNDLRHTVHRQQPFVNTVLVAAAPLLGETGKSTVRPVSASSTTLHGNTSPFRFPDEPGQDEENRKRTAFARNSASFDTEAVNSNAMRADSVPASLKRRKAKQDLKAGHGRHSSETDILYEQQFGSGEIVVTAARVQRRVSRELPLQSPGTRKILEELESGRDNAEIIRAARTEKSIVQPVRGALNPTGQLPATEHPAGRPVPARVPESPPNSTLDMPPAQSDMEVTTAGPRRSTRVPKKRMPSQGEIDPRKLKLEQLSRPLSEEEIENARP</sequence>
<accession>A0A139IGS0</accession>
<dbReference type="Proteomes" id="UP000073492">
    <property type="component" value="Unassembled WGS sequence"/>
</dbReference>
<proteinExistence type="predicted"/>